<dbReference type="Pfam" id="PF07586">
    <property type="entry name" value="HXXSHH"/>
    <property type="match status" value="1"/>
</dbReference>
<dbReference type="Proteomes" id="UP000315017">
    <property type="component" value="Chromosome"/>
</dbReference>
<evidence type="ECO:0000313" key="1">
    <source>
        <dbReference type="EMBL" id="QDU25057.1"/>
    </source>
</evidence>
<evidence type="ECO:0000313" key="2">
    <source>
        <dbReference type="Proteomes" id="UP000315017"/>
    </source>
</evidence>
<gene>
    <name evidence="1" type="ORF">ETAA8_01180</name>
</gene>
<protein>
    <recommendedName>
        <fullName evidence="3">DUF1552 domain-containing protein</fullName>
    </recommendedName>
</protein>
<dbReference type="InterPro" id="IPR006311">
    <property type="entry name" value="TAT_signal"/>
</dbReference>
<proteinExistence type="predicted"/>
<reference evidence="1 2" key="1">
    <citation type="submission" date="2019-02" db="EMBL/GenBank/DDBJ databases">
        <title>Deep-cultivation of Planctomycetes and their phenomic and genomic characterization uncovers novel biology.</title>
        <authorList>
            <person name="Wiegand S."/>
            <person name="Jogler M."/>
            <person name="Boedeker C."/>
            <person name="Pinto D."/>
            <person name="Vollmers J."/>
            <person name="Rivas-Marin E."/>
            <person name="Kohn T."/>
            <person name="Peeters S.H."/>
            <person name="Heuer A."/>
            <person name="Rast P."/>
            <person name="Oberbeckmann S."/>
            <person name="Bunk B."/>
            <person name="Jeske O."/>
            <person name="Meyerdierks A."/>
            <person name="Storesund J.E."/>
            <person name="Kallscheuer N."/>
            <person name="Luecker S."/>
            <person name="Lage O.M."/>
            <person name="Pohl T."/>
            <person name="Merkel B.J."/>
            <person name="Hornburger P."/>
            <person name="Mueller R.-W."/>
            <person name="Bruemmer F."/>
            <person name="Labrenz M."/>
            <person name="Spormann A.M."/>
            <person name="Op den Camp H."/>
            <person name="Overmann J."/>
            <person name="Amann R."/>
            <person name="Jetten M.S.M."/>
            <person name="Mascher T."/>
            <person name="Medema M.H."/>
            <person name="Devos D.P."/>
            <person name="Kaster A.-K."/>
            <person name="Ovreas L."/>
            <person name="Rohde M."/>
            <person name="Galperin M.Y."/>
            <person name="Jogler C."/>
        </authorList>
    </citation>
    <scope>NUCLEOTIDE SEQUENCE [LARGE SCALE GENOMIC DNA]</scope>
    <source>
        <strain evidence="1 2">ETA_A8</strain>
    </source>
</reference>
<dbReference type="OrthoDB" id="230029at2"/>
<accession>A0A517Y4B9</accession>
<keyword evidence="2" id="KW-1185">Reference proteome</keyword>
<organism evidence="1 2">
    <name type="scientific">Anatilimnocola aggregata</name>
    <dbReference type="NCBI Taxonomy" id="2528021"/>
    <lineage>
        <taxon>Bacteria</taxon>
        <taxon>Pseudomonadati</taxon>
        <taxon>Planctomycetota</taxon>
        <taxon>Planctomycetia</taxon>
        <taxon>Pirellulales</taxon>
        <taxon>Pirellulaceae</taxon>
        <taxon>Anatilimnocola</taxon>
    </lineage>
</organism>
<evidence type="ECO:0008006" key="3">
    <source>
        <dbReference type="Google" id="ProtNLM"/>
    </source>
</evidence>
<dbReference type="AlphaFoldDB" id="A0A517Y4B9"/>
<dbReference type="InterPro" id="IPR011447">
    <property type="entry name" value="DUF1552"/>
</dbReference>
<dbReference type="PROSITE" id="PS51318">
    <property type="entry name" value="TAT"/>
    <property type="match status" value="1"/>
</dbReference>
<sequence>MTIHRRDALKGISLGAGSLVLSQVLSRLEAHAAGTSSQPKRFVFVVESNGVRPEQISPVGLKRDSRQERPGAPGDYVDVSLADRELQFSLEPLKPWKDKLTIVQGLSGRVCGGGHSNNFQALGAFGGGRANGGESMAVLGETIDGALAKTIPGIFPHIGLGMSKRVENNVIYNISALEKDRPLPTMCKPDQAYAALFGSVANGAAKEEFAAKNNLLDFLRRDIKKVQGELVGQEREQFDAYLESFETLRNRQSRLNEIEHTLREKGPAPTDKYTSAVETDRLDAQFDIGAASLICGLTNVLTLSSAAGIRDFDVTFKGLGINLDKHSIGHGGTYEGKKWDELYNIIRRYHMDLIAGLVKKLEAVPEGDGTMMDNTVILYLSDGAEAHHSRCWEWPMVMIGNMNGKLKTGRYVDYPGYGHKGHRTTANMYVTLLQLAGSQRTSFGMADPNLKDLDQHGPLEELLV</sequence>
<name>A0A517Y4B9_9BACT</name>
<dbReference type="KEGG" id="aagg:ETAA8_01180"/>
<dbReference type="EMBL" id="CP036274">
    <property type="protein sequence ID" value="QDU25057.1"/>
    <property type="molecule type" value="Genomic_DNA"/>
</dbReference>